<organism evidence="2 3">
    <name type="scientific">Pseudooceanicola nitratireducens</name>
    <dbReference type="NCBI Taxonomy" id="517719"/>
    <lineage>
        <taxon>Bacteria</taxon>
        <taxon>Pseudomonadati</taxon>
        <taxon>Pseudomonadota</taxon>
        <taxon>Alphaproteobacteria</taxon>
        <taxon>Rhodobacterales</taxon>
        <taxon>Paracoccaceae</taxon>
        <taxon>Pseudooceanicola</taxon>
    </lineage>
</organism>
<proteinExistence type="predicted"/>
<reference evidence="2 3" key="1">
    <citation type="submission" date="2016-10" db="EMBL/GenBank/DDBJ databases">
        <authorList>
            <person name="de Groot N.N."/>
        </authorList>
    </citation>
    <scope>NUCLEOTIDE SEQUENCE [LARGE SCALE GENOMIC DNA]</scope>
    <source>
        <strain evidence="2 3">DSM 29619</strain>
    </source>
</reference>
<sequence>MSLQPRPADTYNPLYFLASVGSGGLAVTFFMYLMFWVPHPGRPVPIFEDITAAWTTGTPALRLAIAIAMAGIALFAALNLRALAWNLTRFSAWSITEAYAKLRTTNAEATLLARPLALAMSVNALFILGLVFVPNLWSVVEILFPAAMVAFVLIGALAFRDIGRYLGRILSTGGAFDMTQHNSFGQLLPAFAFAMTGVGLAAPAAMSHSPQTVGAALVLSTLFGTAAFVYAVIALITAMSSMLHHGTAKEAAPTLMIVVPLMTILGILLMRQDHGLHVTFDGHTSAGETLVFLARFISVQVLFLALGLTVMRRQGYFRDFVFGSKTSPGSYALVCPGVAFNVLLFFFVHKGLVAAEVIDKFSAPYWALIALTLASQIAMIALVFRLNRQHFARPSTARAIPAE</sequence>
<keyword evidence="1" id="KW-0472">Membrane</keyword>
<keyword evidence="1" id="KW-1133">Transmembrane helix</keyword>
<feature type="transmembrane region" description="Helical" evidence="1">
    <location>
        <begin position="60"/>
        <end position="80"/>
    </location>
</feature>
<feature type="transmembrane region" description="Helical" evidence="1">
    <location>
        <begin position="212"/>
        <end position="239"/>
    </location>
</feature>
<gene>
    <name evidence="2" type="ORF">SAMN05421762_0592</name>
</gene>
<dbReference type="RefSeq" id="WP_093450202.1">
    <property type="nucleotide sequence ID" value="NZ_FNZG01000002.1"/>
</dbReference>
<accession>A0A1I1IBB2</accession>
<keyword evidence="3" id="KW-1185">Reference proteome</keyword>
<feature type="transmembrane region" description="Helical" evidence="1">
    <location>
        <begin position="365"/>
        <end position="384"/>
    </location>
</feature>
<dbReference type="OrthoDB" id="9156251at2"/>
<evidence type="ECO:0000313" key="3">
    <source>
        <dbReference type="Proteomes" id="UP000231644"/>
    </source>
</evidence>
<dbReference type="AlphaFoldDB" id="A0A1I1IBB2"/>
<feature type="transmembrane region" description="Helical" evidence="1">
    <location>
        <begin position="251"/>
        <end position="270"/>
    </location>
</feature>
<evidence type="ECO:0008006" key="4">
    <source>
        <dbReference type="Google" id="ProtNLM"/>
    </source>
</evidence>
<dbReference type="EMBL" id="FOLX01000001">
    <property type="protein sequence ID" value="SFC33659.1"/>
    <property type="molecule type" value="Genomic_DNA"/>
</dbReference>
<dbReference type="NCBIfam" id="NF047644">
    <property type="entry name" value="TsoY_fam"/>
    <property type="match status" value="1"/>
</dbReference>
<dbReference type="STRING" id="517719.SAMN05421762_0592"/>
<keyword evidence="1" id="KW-0812">Transmembrane</keyword>
<feature type="transmembrane region" description="Helical" evidence="1">
    <location>
        <begin position="187"/>
        <end position="206"/>
    </location>
</feature>
<protein>
    <recommendedName>
        <fullName evidence="4">Voltage-dependent anion channel</fullName>
    </recommendedName>
</protein>
<feature type="transmembrane region" description="Helical" evidence="1">
    <location>
        <begin position="139"/>
        <end position="159"/>
    </location>
</feature>
<dbReference type="InterPro" id="IPR059133">
    <property type="entry name" value="TsoY-like"/>
</dbReference>
<feature type="transmembrane region" description="Helical" evidence="1">
    <location>
        <begin position="111"/>
        <end position="133"/>
    </location>
</feature>
<evidence type="ECO:0000256" key="1">
    <source>
        <dbReference type="SAM" id="Phobius"/>
    </source>
</evidence>
<dbReference type="Proteomes" id="UP000231644">
    <property type="component" value="Unassembled WGS sequence"/>
</dbReference>
<feature type="transmembrane region" description="Helical" evidence="1">
    <location>
        <begin position="12"/>
        <end position="35"/>
    </location>
</feature>
<evidence type="ECO:0000313" key="2">
    <source>
        <dbReference type="EMBL" id="SFC33659.1"/>
    </source>
</evidence>
<feature type="transmembrane region" description="Helical" evidence="1">
    <location>
        <begin position="290"/>
        <end position="310"/>
    </location>
</feature>
<name>A0A1I1IBB2_9RHOB</name>
<feature type="transmembrane region" description="Helical" evidence="1">
    <location>
        <begin position="331"/>
        <end position="353"/>
    </location>
</feature>